<organism evidence="3 4">
    <name type="scientific">Desemzia incerta</name>
    <dbReference type="NCBI Taxonomy" id="82801"/>
    <lineage>
        <taxon>Bacteria</taxon>
        <taxon>Bacillati</taxon>
        <taxon>Bacillota</taxon>
        <taxon>Bacilli</taxon>
        <taxon>Lactobacillales</taxon>
        <taxon>Carnobacteriaceae</taxon>
        <taxon>Desemzia</taxon>
    </lineage>
</organism>
<dbReference type="RefSeq" id="WP_092479857.1">
    <property type="nucleotide sequence ID" value="NZ_CP126128.1"/>
</dbReference>
<dbReference type="OrthoDB" id="9804774at2"/>
<evidence type="ECO:0000313" key="3">
    <source>
        <dbReference type="EMBL" id="SFQ15380.1"/>
    </source>
</evidence>
<dbReference type="Proteomes" id="UP000199136">
    <property type="component" value="Unassembled WGS sequence"/>
</dbReference>
<comment type="similarity">
    <text evidence="1">Belongs to the short-chain dehydrogenases/reductases (SDR) family.</text>
</comment>
<dbReference type="AlphaFoldDB" id="A0A1I5W6M2"/>
<keyword evidence="2" id="KW-0560">Oxidoreductase</keyword>
<dbReference type="PANTHER" id="PTHR42879:SF6">
    <property type="entry name" value="NADPH-DEPENDENT REDUCTASE BACG"/>
    <property type="match status" value="1"/>
</dbReference>
<dbReference type="STRING" id="82801.SAMN04488506_0803"/>
<dbReference type="InterPro" id="IPR036291">
    <property type="entry name" value="NAD(P)-bd_dom_sf"/>
</dbReference>
<accession>A0A1I5W6M2</accession>
<dbReference type="SUPFAM" id="SSF51735">
    <property type="entry name" value="NAD(P)-binding Rossmann-fold domains"/>
    <property type="match status" value="1"/>
</dbReference>
<dbReference type="PANTHER" id="PTHR42879">
    <property type="entry name" value="3-OXOACYL-(ACYL-CARRIER-PROTEIN) REDUCTASE"/>
    <property type="match status" value="1"/>
</dbReference>
<dbReference type="GO" id="GO:0016491">
    <property type="term" value="F:oxidoreductase activity"/>
    <property type="evidence" value="ECO:0007669"/>
    <property type="project" value="UniProtKB-KW"/>
</dbReference>
<dbReference type="Gene3D" id="3.40.50.720">
    <property type="entry name" value="NAD(P)-binding Rossmann-like Domain"/>
    <property type="match status" value="1"/>
</dbReference>
<dbReference type="PRINTS" id="PR00081">
    <property type="entry name" value="GDHRDH"/>
</dbReference>
<name>A0A1I5W6M2_9LACT</name>
<sequence length="261" mass="28056">MDLGLTNKVVLVVASSKGLGKAVAKELAKEGANVMLTSRSAESLKKAAEEIQEEAKGKIAYFPADITKPEDIKSLVKETREKLGKIDVLVNNAGGPPSGNFLDFNDEDWEKAFQLNLFSYIRLIREVLPDLKQEGGKILNIASSSVKAVLPNLILSNTFRNGINGLSKSLAIELAPDKILVNTIGPGRIATDRIQELDQAKAEAQNRSLEEVTEESEKSIPAGRYGEPEEFAKAAVFLVSGANTYVTGQSLLVDGGMVTAI</sequence>
<evidence type="ECO:0000313" key="4">
    <source>
        <dbReference type="Proteomes" id="UP000199136"/>
    </source>
</evidence>
<evidence type="ECO:0000256" key="1">
    <source>
        <dbReference type="ARBA" id="ARBA00006484"/>
    </source>
</evidence>
<proteinExistence type="inferred from homology"/>
<dbReference type="PRINTS" id="PR00080">
    <property type="entry name" value="SDRFAMILY"/>
</dbReference>
<dbReference type="FunFam" id="3.40.50.720:FF:000084">
    <property type="entry name" value="Short-chain dehydrogenase reductase"/>
    <property type="match status" value="1"/>
</dbReference>
<dbReference type="GO" id="GO:0008206">
    <property type="term" value="P:bile acid metabolic process"/>
    <property type="evidence" value="ECO:0007669"/>
    <property type="project" value="UniProtKB-ARBA"/>
</dbReference>
<dbReference type="InterPro" id="IPR050259">
    <property type="entry name" value="SDR"/>
</dbReference>
<reference evidence="3 4" key="1">
    <citation type="submission" date="2016-10" db="EMBL/GenBank/DDBJ databases">
        <authorList>
            <person name="de Groot N.N."/>
        </authorList>
    </citation>
    <scope>NUCLEOTIDE SEQUENCE [LARGE SCALE GENOMIC DNA]</scope>
    <source>
        <strain evidence="3 4">DSM 20581</strain>
    </source>
</reference>
<keyword evidence="4" id="KW-1185">Reference proteome</keyword>
<protein>
    <submittedName>
        <fullName evidence="3">3-oxoacyl-[acyl-carrier protein] reductase</fullName>
    </submittedName>
</protein>
<dbReference type="InterPro" id="IPR002347">
    <property type="entry name" value="SDR_fam"/>
</dbReference>
<dbReference type="EMBL" id="FOXW01000002">
    <property type="protein sequence ID" value="SFQ15380.1"/>
    <property type="molecule type" value="Genomic_DNA"/>
</dbReference>
<evidence type="ECO:0000256" key="2">
    <source>
        <dbReference type="ARBA" id="ARBA00023002"/>
    </source>
</evidence>
<dbReference type="CDD" id="cd05344">
    <property type="entry name" value="BKR_like_SDR_like"/>
    <property type="match status" value="1"/>
</dbReference>
<dbReference type="Pfam" id="PF13561">
    <property type="entry name" value="adh_short_C2"/>
    <property type="match status" value="1"/>
</dbReference>
<gene>
    <name evidence="3" type="ORF">SAMN04488506_0803</name>
</gene>